<dbReference type="EMBL" id="JFFI01000221">
    <property type="protein sequence ID" value="KXH68853.1"/>
    <property type="molecule type" value="Genomic_DNA"/>
</dbReference>
<sequence length="242" mass="26395">MLKSLNRVSESPISKKKTVRVAYLSSRLAADRNQSPDPLSVSDVTPPAILRRPKRALVKTEEIDSPDDAMAKSDFNDSSSNISEEPPRSDDGEWVSTHTPKSVIGHPHAHRCKKAKTPFDIEEVIATTKAERKANTAETEAFESISAEDGAVFISVEEATPPPEQMPDYHAGGVPDSSNTSAAQISSLSRLPVISGDKQILGCRKATAWEIHRKFLRVQAAQRDEAQRMAAVIAQGEDVIWG</sequence>
<evidence type="ECO:0000256" key="1">
    <source>
        <dbReference type="SAM" id="MobiDB-lite"/>
    </source>
</evidence>
<comment type="caution">
    <text evidence="2">The sequence shown here is derived from an EMBL/GenBank/DDBJ whole genome shotgun (WGS) entry which is preliminary data.</text>
</comment>
<dbReference type="AlphaFoldDB" id="A0A135V830"/>
<gene>
    <name evidence="2" type="ORF">CSAL01_13518</name>
</gene>
<accession>A0A135V830</accession>
<reference evidence="2 3" key="1">
    <citation type="submission" date="2014-02" db="EMBL/GenBank/DDBJ databases">
        <title>The genome sequence of Colletotrichum salicis CBS 607.94.</title>
        <authorList>
            <person name="Baroncelli R."/>
            <person name="Thon M.R."/>
        </authorList>
    </citation>
    <scope>NUCLEOTIDE SEQUENCE [LARGE SCALE GENOMIC DNA]</scope>
    <source>
        <strain evidence="2 3">CBS 607.94</strain>
    </source>
</reference>
<feature type="region of interest" description="Disordered" evidence="1">
    <location>
        <begin position="27"/>
        <end position="95"/>
    </location>
</feature>
<keyword evidence="3" id="KW-1185">Reference proteome</keyword>
<dbReference type="Proteomes" id="UP000070121">
    <property type="component" value="Unassembled WGS sequence"/>
</dbReference>
<protein>
    <submittedName>
        <fullName evidence="2">Uncharacterized protein</fullName>
    </submittedName>
</protein>
<dbReference type="OrthoDB" id="10463879at2759"/>
<evidence type="ECO:0000313" key="3">
    <source>
        <dbReference type="Proteomes" id="UP000070121"/>
    </source>
</evidence>
<organism evidence="2 3">
    <name type="scientific">Colletotrichum salicis</name>
    <dbReference type="NCBI Taxonomy" id="1209931"/>
    <lineage>
        <taxon>Eukaryota</taxon>
        <taxon>Fungi</taxon>
        <taxon>Dikarya</taxon>
        <taxon>Ascomycota</taxon>
        <taxon>Pezizomycotina</taxon>
        <taxon>Sordariomycetes</taxon>
        <taxon>Hypocreomycetidae</taxon>
        <taxon>Glomerellales</taxon>
        <taxon>Glomerellaceae</taxon>
        <taxon>Colletotrichum</taxon>
        <taxon>Colletotrichum acutatum species complex</taxon>
    </lineage>
</organism>
<name>A0A135V830_9PEZI</name>
<proteinExistence type="predicted"/>
<evidence type="ECO:0000313" key="2">
    <source>
        <dbReference type="EMBL" id="KXH68853.1"/>
    </source>
</evidence>